<evidence type="ECO:0000313" key="3">
    <source>
        <dbReference type="Proteomes" id="UP000183567"/>
    </source>
</evidence>
<name>A0A1J8QS53_9AGAM</name>
<dbReference type="Proteomes" id="UP000183567">
    <property type="component" value="Unassembled WGS sequence"/>
</dbReference>
<evidence type="ECO:0000256" key="1">
    <source>
        <dbReference type="ARBA" id="ARBA00023002"/>
    </source>
</evidence>
<dbReference type="STRING" id="180088.A0A1J8QS53"/>
<evidence type="ECO:0000313" key="2">
    <source>
        <dbReference type="EMBL" id="OJA14532.1"/>
    </source>
</evidence>
<keyword evidence="3" id="KW-1185">Reference proteome</keyword>
<gene>
    <name evidence="2" type="ORF">AZE42_13067</name>
</gene>
<dbReference type="GO" id="GO:0016491">
    <property type="term" value="F:oxidoreductase activity"/>
    <property type="evidence" value="ECO:0007669"/>
    <property type="project" value="UniProtKB-KW"/>
</dbReference>
<dbReference type="EMBL" id="LVVM01003619">
    <property type="protein sequence ID" value="OJA14532.1"/>
    <property type="molecule type" value="Genomic_DNA"/>
</dbReference>
<dbReference type="OrthoDB" id="542013at2759"/>
<keyword evidence="1" id="KW-0560">Oxidoreductase</keyword>
<accession>A0A1J8QS53</accession>
<proteinExistence type="predicted"/>
<dbReference type="AlphaFoldDB" id="A0A1J8QS53"/>
<dbReference type="PANTHER" id="PTHR43157">
    <property type="entry name" value="PHOSPHATIDYLINOSITOL-GLYCAN BIOSYNTHESIS CLASS F PROTEIN-RELATED"/>
    <property type="match status" value="1"/>
</dbReference>
<protein>
    <submittedName>
        <fullName evidence="2">Uncharacterized protein</fullName>
    </submittedName>
</protein>
<organism evidence="2 3">
    <name type="scientific">Rhizopogon vesiculosus</name>
    <dbReference type="NCBI Taxonomy" id="180088"/>
    <lineage>
        <taxon>Eukaryota</taxon>
        <taxon>Fungi</taxon>
        <taxon>Dikarya</taxon>
        <taxon>Basidiomycota</taxon>
        <taxon>Agaricomycotina</taxon>
        <taxon>Agaricomycetes</taxon>
        <taxon>Agaricomycetidae</taxon>
        <taxon>Boletales</taxon>
        <taxon>Suillineae</taxon>
        <taxon>Rhizopogonaceae</taxon>
        <taxon>Rhizopogon</taxon>
    </lineage>
</organism>
<dbReference type="PANTHER" id="PTHR43157:SF31">
    <property type="entry name" value="PHOSPHATIDYLINOSITOL-GLYCAN BIOSYNTHESIS CLASS F PROTEIN"/>
    <property type="match status" value="1"/>
</dbReference>
<comment type="caution">
    <text evidence="2">The sequence shown here is derived from an EMBL/GenBank/DDBJ whole genome shotgun (WGS) entry which is preliminary data.</text>
</comment>
<dbReference type="Gene3D" id="3.40.50.720">
    <property type="entry name" value="NAD(P)-binding Rossmann-like Domain"/>
    <property type="match status" value="1"/>
</dbReference>
<sequence length="181" mass="20455">MEQKWDNIIEKLNDQAYCTSSVMGDRYNLSKLLEVLFVRELSSRLPTPTMVAVSTVNPGLCHSSITRSAESLLKLVFTIQNYLLARPTEMGSRTLVHPAIEPGERERHGHYLSSCKVTEECDYALSAEGKEVSKRLWVAEEGDYALSAECKEVSKRLWDETIKILADIDPRVNDIVSEHLV</sequence>
<reference evidence="2 3" key="1">
    <citation type="submission" date="2016-03" db="EMBL/GenBank/DDBJ databases">
        <title>Comparative genomics of the ectomycorrhizal sister species Rhizopogon vinicolor and Rhizopogon vesiculosus (Basidiomycota: Boletales) reveals a divergence of the mating type B locus.</title>
        <authorList>
            <person name="Mujic A.B."/>
            <person name="Kuo A."/>
            <person name="Tritt A."/>
            <person name="Lipzen A."/>
            <person name="Chen C."/>
            <person name="Johnson J."/>
            <person name="Sharma A."/>
            <person name="Barry K."/>
            <person name="Grigoriev I.V."/>
            <person name="Spatafora J.W."/>
        </authorList>
    </citation>
    <scope>NUCLEOTIDE SEQUENCE [LARGE SCALE GENOMIC DNA]</scope>
    <source>
        <strain evidence="2 3">AM-OR11-056</strain>
    </source>
</reference>